<evidence type="ECO:0000313" key="7">
    <source>
        <dbReference type="EMBL" id="RZS81777.1"/>
    </source>
</evidence>
<dbReference type="PANTHER" id="PTHR30168">
    <property type="entry name" value="PUTATIVE MEMBRANE PROTEIN YPFJ"/>
    <property type="match status" value="1"/>
</dbReference>
<keyword evidence="2 6" id="KW-0812">Transmembrane</keyword>
<feature type="transmembrane region" description="Helical" evidence="6">
    <location>
        <begin position="22"/>
        <end position="44"/>
    </location>
</feature>
<protein>
    <recommendedName>
        <fullName evidence="9">Neutral zinc metallopeptidase</fullName>
    </recommendedName>
</protein>
<gene>
    <name evidence="7" type="ORF">EV675_4405</name>
</gene>
<dbReference type="GO" id="GO:0016020">
    <property type="term" value="C:membrane"/>
    <property type="evidence" value="ECO:0007669"/>
    <property type="project" value="UniProtKB-SubCell"/>
</dbReference>
<dbReference type="OrthoDB" id="9774900at2"/>
<reference evidence="7 8" key="1">
    <citation type="submission" date="2019-02" db="EMBL/GenBank/DDBJ databases">
        <title>Genomic Encyclopedia of Type Strains, Phase IV (KMG-IV): sequencing the most valuable type-strain genomes for metagenomic binning, comparative biology and taxonomic classification.</title>
        <authorList>
            <person name="Goeker M."/>
        </authorList>
    </citation>
    <scope>NUCLEOTIDE SEQUENCE [LARGE SCALE GENOMIC DNA]</scope>
    <source>
        <strain evidence="7 8">K24</strain>
    </source>
</reference>
<dbReference type="EMBL" id="SGXC01000002">
    <property type="protein sequence ID" value="RZS81777.1"/>
    <property type="molecule type" value="Genomic_DNA"/>
</dbReference>
<dbReference type="RefSeq" id="WP_130359791.1">
    <property type="nucleotide sequence ID" value="NZ_SGXC01000002.1"/>
</dbReference>
<keyword evidence="3 6" id="KW-1133">Transmembrane helix</keyword>
<name>A0A4Q7NGC7_9BURK</name>
<feature type="compositionally biased region" description="Basic and acidic residues" evidence="5">
    <location>
        <begin position="1"/>
        <end position="17"/>
    </location>
</feature>
<dbReference type="Proteomes" id="UP000292445">
    <property type="component" value="Unassembled WGS sequence"/>
</dbReference>
<proteinExistence type="predicted"/>
<evidence type="ECO:0000256" key="6">
    <source>
        <dbReference type="SAM" id="Phobius"/>
    </source>
</evidence>
<dbReference type="Pfam" id="PF04228">
    <property type="entry name" value="Zn_peptidase"/>
    <property type="match status" value="1"/>
</dbReference>
<keyword evidence="8" id="KW-1185">Reference proteome</keyword>
<evidence type="ECO:0000313" key="8">
    <source>
        <dbReference type="Proteomes" id="UP000292445"/>
    </source>
</evidence>
<keyword evidence="4 6" id="KW-0472">Membrane</keyword>
<evidence type="ECO:0008006" key="9">
    <source>
        <dbReference type="Google" id="ProtNLM"/>
    </source>
</evidence>
<evidence type="ECO:0000256" key="5">
    <source>
        <dbReference type="SAM" id="MobiDB-lite"/>
    </source>
</evidence>
<dbReference type="AlphaFoldDB" id="A0A4Q7NGC7"/>
<accession>A0A4Q7NGC7</accession>
<sequence>MRLDNGRESSNIEDRRGSGPRLAGRGSLGIGAVVLALVAMYFGVDPSVVLDLASGPGQSVQETSGPPPADDKQAQFVSKVLADTEDTWSQIFTASGSRYTDPKLVLYSGATNTACGTGQAAMGPFYCPGDARVYLDMSFFEEMQRRLNAPGDFARAYVIAHEIGHHVQNLTGTADKVNRQQRRSSQVEANQLSVRMELQADCYAGIWAHHANRARQILEPGDVEAALNAASAIGDDRLQKEAQGYVVPDAFTHGTSAQRVRWFKRGLETGNPGNCDTFSAASL</sequence>
<evidence type="ECO:0000256" key="4">
    <source>
        <dbReference type="ARBA" id="ARBA00023136"/>
    </source>
</evidence>
<organism evidence="7 8">
    <name type="scientific">Pigmentiphaga kullae</name>
    <dbReference type="NCBI Taxonomy" id="151784"/>
    <lineage>
        <taxon>Bacteria</taxon>
        <taxon>Pseudomonadati</taxon>
        <taxon>Pseudomonadota</taxon>
        <taxon>Betaproteobacteria</taxon>
        <taxon>Burkholderiales</taxon>
        <taxon>Alcaligenaceae</taxon>
        <taxon>Pigmentiphaga</taxon>
    </lineage>
</organism>
<dbReference type="PANTHER" id="PTHR30168:SF0">
    <property type="entry name" value="INNER MEMBRANE PROTEIN"/>
    <property type="match status" value="1"/>
</dbReference>
<evidence type="ECO:0000256" key="2">
    <source>
        <dbReference type="ARBA" id="ARBA00022692"/>
    </source>
</evidence>
<dbReference type="InterPro" id="IPR007343">
    <property type="entry name" value="Uncharacterised_pept_Zn_put"/>
</dbReference>
<comment type="subcellular location">
    <subcellularLocation>
        <location evidence="1">Membrane</location>
        <topology evidence="1">Single-pass membrane protein</topology>
    </subcellularLocation>
</comment>
<comment type="caution">
    <text evidence="7">The sequence shown here is derived from an EMBL/GenBank/DDBJ whole genome shotgun (WGS) entry which is preliminary data.</text>
</comment>
<evidence type="ECO:0000256" key="1">
    <source>
        <dbReference type="ARBA" id="ARBA00004167"/>
    </source>
</evidence>
<evidence type="ECO:0000256" key="3">
    <source>
        <dbReference type="ARBA" id="ARBA00022989"/>
    </source>
</evidence>
<feature type="region of interest" description="Disordered" evidence="5">
    <location>
        <begin position="1"/>
        <end position="21"/>
    </location>
</feature>